<dbReference type="GO" id="GO:0005789">
    <property type="term" value="C:endoplasmic reticulum membrane"/>
    <property type="evidence" value="ECO:0007669"/>
    <property type="project" value="UniProtKB-SubCell"/>
</dbReference>
<keyword evidence="6" id="KW-0479">Metal-binding</keyword>
<evidence type="ECO:0000313" key="13">
    <source>
        <dbReference type="Proteomes" id="UP000887577"/>
    </source>
</evidence>
<dbReference type="WBParaSite" id="PSU_v2.g7947.t1">
    <property type="protein sequence ID" value="PSU_v2.g7947.t1"/>
    <property type="gene ID" value="PSU_v2.g7947"/>
</dbReference>
<comment type="subcellular location">
    <subcellularLocation>
        <location evidence="3">Endoplasmic reticulum membrane</location>
        <topology evidence="3">Peripheral membrane protein</topology>
    </subcellularLocation>
    <subcellularLocation>
        <location evidence="2">Microsome membrane</location>
        <topology evidence="2">Peripheral membrane protein</topology>
    </subcellularLocation>
</comment>
<evidence type="ECO:0000256" key="12">
    <source>
        <dbReference type="ARBA" id="ARBA00023136"/>
    </source>
</evidence>
<dbReference type="PANTHER" id="PTHR24300">
    <property type="entry name" value="CYTOCHROME P450 508A4-RELATED"/>
    <property type="match status" value="1"/>
</dbReference>
<dbReference type="InterPro" id="IPR036396">
    <property type="entry name" value="Cyt_P450_sf"/>
</dbReference>
<evidence type="ECO:0000256" key="7">
    <source>
        <dbReference type="ARBA" id="ARBA00022824"/>
    </source>
</evidence>
<evidence type="ECO:0000256" key="10">
    <source>
        <dbReference type="ARBA" id="ARBA00023004"/>
    </source>
</evidence>
<evidence type="ECO:0000256" key="5">
    <source>
        <dbReference type="ARBA" id="ARBA00022617"/>
    </source>
</evidence>
<dbReference type="GO" id="GO:0016712">
    <property type="term" value="F:oxidoreductase activity, acting on paired donors, with incorporation or reduction of molecular oxygen, reduced flavin or flavoprotein as one donor, and incorporation of one atom of oxygen"/>
    <property type="evidence" value="ECO:0007669"/>
    <property type="project" value="TreeGrafter"/>
</dbReference>
<evidence type="ECO:0000256" key="6">
    <source>
        <dbReference type="ARBA" id="ARBA00022723"/>
    </source>
</evidence>
<dbReference type="PRINTS" id="PR00463">
    <property type="entry name" value="EP450I"/>
</dbReference>
<dbReference type="Gene3D" id="1.10.630.10">
    <property type="entry name" value="Cytochrome P450"/>
    <property type="match status" value="1"/>
</dbReference>
<keyword evidence="10" id="KW-0408">Iron</keyword>
<keyword evidence="5" id="KW-0349">Heme</keyword>
<keyword evidence="9" id="KW-0560">Oxidoreductase</keyword>
<evidence type="ECO:0000256" key="1">
    <source>
        <dbReference type="ARBA" id="ARBA00001971"/>
    </source>
</evidence>
<organism evidence="13 14">
    <name type="scientific">Panagrolaimus superbus</name>
    <dbReference type="NCBI Taxonomy" id="310955"/>
    <lineage>
        <taxon>Eukaryota</taxon>
        <taxon>Metazoa</taxon>
        <taxon>Ecdysozoa</taxon>
        <taxon>Nematoda</taxon>
        <taxon>Chromadorea</taxon>
        <taxon>Rhabditida</taxon>
        <taxon>Tylenchina</taxon>
        <taxon>Panagrolaimomorpha</taxon>
        <taxon>Panagrolaimoidea</taxon>
        <taxon>Panagrolaimidae</taxon>
        <taxon>Panagrolaimus</taxon>
    </lineage>
</organism>
<dbReference type="AlphaFoldDB" id="A0A914Z7S2"/>
<dbReference type="GO" id="GO:0006082">
    <property type="term" value="P:organic acid metabolic process"/>
    <property type="evidence" value="ECO:0007669"/>
    <property type="project" value="TreeGrafter"/>
</dbReference>
<dbReference type="GO" id="GO:0020037">
    <property type="term" value="F:heme binding"/>
    <property type="evidence" value="ECO:0007669"/>
    <property type="project" value="InterPro"/>
</dbReference>
<name>A0A914Z7S2_9BILA</name>
<keyword evidence="11" id="KW-0503">Monooxygenase</keyword>
<comment type="cofactor">
    <cofactor evidence="1">
        <name>heme</name>
        <dbReference type="ChEBI" id="CHEBI:30413"/>
    </cofactor>
</comment>
<dbReference type="GO" id="GO:0006805">
    <property type="term" value="P:xenobiotic metabolic process"/>
    <property type="evidence" value="ECO:0007669"/>
    <property type="project" value="TreeGrafter"/>
</dbReference>
<evidence type="ECO:0000313" key="14">
    <source>
        <dbReference type="WBParaSite" id="PSU_v2.g7947.t1"/>
    </source>
</evidence>
<evidence type="ECO:0000256" key="2">
    <source>
        <dbReference type="ARBA" id="ARBA00004174"/>
    </source>
</evidence>
<proteinExistence type="inferred from homology"/>
<comment type="similarity">
    <text evidence="4">Belongs to the cytochrome P450 family.</text>
</comment>
<dbReference type="InterPro" id="IPR001128">
    <property type="entry name" value="Cyt_P450"/>
</dbReference>
<evidence type="ECO:0000256" key="3">
    <source>
        <dbReference type="ARBA" id="ARBA00004406"/>
    </source>
</evidence>
<dbReference type="InterPro" id="IPR002401">
    <property type="entry name" value="Cyt_P450_E_grp-I"/>
</dbReference>
<dbReference type="FunFam" id="1.10.630.10:FF:000238">
    <property type="entry name" value="Cytochrome P450 2A6"/>
    <property type="match status" value="1"/>
</dbReference>
<sequence length="357" mass="40803">MLDLILLTLFVIFIFHQCYWRRLHLPPGPTPLPILGNLLSLDANDIDNQLIEYKKQYGNIFTVWIANATVIVGGHEAMKSIFIKNGDKVVGRTNFVVLEDIFGGMLGIANASDSLWKNQRKFFLHVLRDFGVGKPVLENAIITQASDVCAYFKSLNGTPISLTKIFSTCVGNIIYQLMFGTTVNLEDDSIYKNRNDILEISKVFHHPFTLLATIWEPLKYLRVFAGPSYHDKIKISKNMAEYFTKQIVEHRGTCDFDGEPRDYIDAFLIEQRKQNPSLNEGEWSDRQLVAIMFDVFSAGFETTGTTLEMFILYMLYYPKVQTKIHEEIDRVIGKDKTITISSTNCYRNTAKFISSCN</sequence>
<keyword evidence="8" id="KW-0492">Microsome</keyword>
<evidence type="ECO:0000256" key="11">
    <source>
        <dbReference type="ARBA" id="ARBA00023033"/>
    </source>
</evidence>
<dbReference type="Proteomes" id="UP000887577">
    <property type="component" value="Unplaced"/>
</dbReference>
<dbReference type="GO" id="GO:0005506">
    <property type="term" value="F:iron ion binding"/>
    <property type="evidence" value="ECO:0007669"/>
    <property type="project" value="InterPro"/>
</dbReference>
<evidence type="ECO:0000256" key="9">
    <source>
        <dbReference type="ARBA" id="ARBA00023002"/>
    </source>
</evidence>
<dbReference type="SUPFAM" id="SSF48264">
    <property type="entry name" value="Cytochrome P450"/>
    <property type="match status" value="1"/>
</dbReference>
<protein>
    <submittedName>
        <fullName evidence="14">Cytochrome P450</fullName>
    </submittedName>
</protein>
<dbReference type="PANTHER" id="PTHR24300:SF375">
    <property type="entry name" value="CYTOCHROME P450 FAMILY"/>
    <property type="match status" value="1"/>
</dbReference>
<keyword evidence="13" id="KW-1185">Reference proteome</keyword>
<dbReference type="Pfam" id="PF00067">
    <property type="entry name" value="p450"/>
    <property type="match status" value="1"/>
</dbReference>
<keyword evidence="7" id="KW-0256">Endoplasmic reticulum</keyword>
<reference evidence="14" key="1">
    <citation type="submission" date="2022-11" db="UniProtKB">
        <authorList>
            <consortium name="WormBaseParasite"/>
        </authorList>
    </citation>
    <scope>IDENTIFICATION</scope>
</reference>
<evidence type="ECO:0000256" key="8">
    <source>
        <dbReference type="ARBA" id="ARBA00022848"/>
    </source>
</evidence>
<keyword evidence="12" id="KW-0472">Membrane</keyword>
<accession>A0A914Z7S2</accession>
<dbReference type="InterPro" id="IPR050182">
    <property type="entry name" value="Cytochrome_P450_fam2"/>
</dbReference>
<evidence type="ECO:0000256" key="4">
    <source>
        <dbReference type="ARBA" id="ARBA00010617"/>
    </source>
</evidence>